<keyword evidence="3" id="KW-1185">Reference proteome</keyword>
<organism evidence="2 3">
    <name type="scientific">Pseudoalteromonas aurantia 208</name>
    <dbReference type="NCBI Taxonomy" id="1314867"/>
    <lineage>
        <taxon>Bacteria</taxon>
        <taxon>Pseudomonadati</taxon>
        <taxon>Pseudomonadota</taxon>
        <taxon>Gammaproteobacteria</taxon>
        <taxon>Alteromonadales</taxon>
        <taxon>Pseudoalteromonadaceae</taxon>
        <taxon>Pseudoalteromonas</taxon>
    </lineage>
</organism>
<dbReference type="Proteomes" id="UP000615755">
    <property type="component" value="Unassembled WGS sequence"/>
</dbReference>
<name>A0ABR9EIV4_9GAMM</name>
<evidence type="ECO:0000313" key="2">
    <source>
        <dbReference type="EMBL" id="MBE0370926.1"/>
    </source>
</evidence>
<proteinExistence type="predicted"/>
<accession>A0ABR9EIV4</accession>
<protein>
    <submittedName>
        <fullName evidence="2">Uncharacterized protein</fullName>
    </submittedName>
</protein>
<keyword evidence="1" id="KW-0812">Transmembrane</keyword>
<evidence type="ECO:0000256" key="1">
    <source>
        <dbReference type="SAM" id="Phobius"/>
    </source>
</evidence>
<keyword evidence="1" id="KW-0472">Membrane</keyword>
<dbReference type="EMBL" id="AQGV01000015">
    <property type="protein sequence ID" value="MBE0370926.1"/>
    <property type="molecule type" value="Genomic_DNA"/>
</dbReference>
<reference evidence="2 3" key="1">
    <citation type="submission" date="2015-03" db="EMBL/GenBank/DDBJ databases">
        <title>Genome sequence of Pseudoalteromonas aurantia.</title>
        <authorList>
            <person name="Xie B.-B."/>
            <person name="Rong J.-C."/>
            <person name="Qin Q.-L."/>
            <person name="Zhang Y.-Z."/>
        </authorList>
    </citation>
    <scope>NUCLEOTIDE SEQUENCE [LARGE SCALE GENOMIC DNA]</scope>
    <source>
        <strain evidence="2 3">208</strain>
    </source>
</reference>
<dbReference type="PROSITE" id="PS51257">
    <property type="entry name" value="PROKAR_LIPOPROTEIN"/>
    <property type="match status" value="1"/>
</dbReference>
<sequence>MLLALFKHMTISINCAVLVLLIGLSCLNIDNSAASRFLAEPMIEQTLSNVVYDNPSIVTSSTNAALFIHAVQLYVEFFVILLLGAMGCLCKRYHVYTHLKHPPWYLKLGLGAVHRVGIWRDSNVLEKQTKHGLRLF</sequence>
<gene>
    <name evidence="2" type="ORF">PAUR_b1058</name>
</gene>
<comment type="caution">
    <text evidence="2">The sequence shown here is derived from an EMBL/GenBank/DDBJ whole genome shotgun (WGS) entry which is preliminary data.</text>
</comment>
<feature type="transmembrane region" description="Helical" evidence="1">
    <location>
        <begin position="63"/>
        <end position="90"/>
    </location>
</feature>
<dbReference type="RefSeq" id="WP_192509949.1">
    <property type="nucleotide sequence ID" value="NZ_AQGV01000015.1"/>
</dbReference>
<evidence type="ECO:0000313" key="3">
    <source>
        <dbReference type="Proteomes" id="UP000615755"/>
    </source>
</evidence>
<keyword evidence="1" id="KW-1133">Transmembrane helix</keyword>